<name>A0ABP8CG33_9ACTN</name>
<dbReference type="PROSITE" id="PS50949">
    <property type="entry name" value="HTH_GNTR"/>
    <property type="match status" value="1"/>
</dbReference>
<dbReference type="Gene3D" id="1.10.10.10">
    <property type="entry name" value="Winged helix-like DNA-binding domain superfamily/Winged helix DNA-binding domain"/>
    <property type="match status" value="1"/>
</dbReference>
<organism evidence="5 6">
    <name type="scientific">Actinomadura meridiana</name>
    <dbReference type="NCBI Taxonomy" id="559626"/>
    <lineage>
        <taxon>Bacteria</taxon>
        <taxon>Bacillati</taxon>
        <taxon>Actinomycetota</taxon>
        <taxon>Actinomycetes</taxon>
        <taxon>Streptosporangiales</taxon>
        <taxon>Thermomonosporaceae</taxon>
        <taxon>Actinomadura</taxon>
    </lineage>
</organism>
<dbReference type="PANTHER" id="PTHR44846">
    <property type="entry name" value="MANNOSYL-D-GLYCERATE TRANSPORT/METABOLISM SYSTEM REPRESSOR MNGR-RELATED"/>
    <property type="match status" value="1"/>
</dbReference>
<evidence type="ECO:0000313" key="6">
    <source>
        <dbReference type="Proteomes" id="UP001501710"/>
    </source>
</evidence>
<feature type="domain" description="HTH gntR-type" evidence="4">
    <location>
        <begin position="17"/>
        <end position="85"/>
    </location>
</feature>
<evidence type="ECO:0000256" key="2">
    <source>
        <dbReference type="ARBA" id="ARBA00023125"/>
    </source>
</evidence>
<evidence type="ECO:0000259" key="4">
    <source>
        <dbReference type="PROSITE" id="PS50949"/>
    </source>
</evidence>
<sequence length="86" mass="9498">MRPVPYRYDMAQLDGIEPLRDQLVAVIAARIASGEYRRGSKLPTAAQLADEFDISARTVTDAIAILREQGRVIGVRGRGVFVKPED</sequence>
<dbReference type="SMART" id="SM00345">
    <property type="entry name" value="HTH_GNTR"/>
    <property type="match status" value="1"/>
</dbReference>
<dbReference type="CDD" id="cd07377">
    <property type="entry name" value="WHTH_GntR"/>
    <property type="match status" value="1"/>
</dbReference>
<protein>
    <recommendedName>
        <fullName evidence="4">HTH gntR-type domain-containing protein</fullName>
    </recommendedName>
</protein>
<dbReference type="SUPFAM" id="SSF46785">
    <property type="entry name" value="Winged helix' DNA-binding domain"/>
    <property type="match status" value="1"/>
</dbReference>
<keyword evidence="2" id="KW-0238">DNA-binding</keyword>
<accession>A0ABP8CG33</accession>
<dbReference type="EMBL" id="BAABAS010000020">
    <property type="protein sequence ID" value="GAA4238873.1"/>
    <property type="molecule type" value="Genomic_DNA"/>
</dbReference>
<evidence type="ECO:0000313" key="5">
    <source>
        <dbReference type="EMBL" id="GAA4238873.1"/>
    </source>
</evidence>
<keyword evidence="1" id="KW-0805">Transcription regulation</keyword>
<evidence type="ECO:0000256" key="3">
    <source>
        <dbReference type="ARBA" id="ARBA00023163"/>
    </source>
</evidence>
<reference evidence="6" key="1">
    <citation type="journal article" date="2019" name="Int. J. Syst. Evol. Microbiol.">
        <title>The Global Catalogue of Microorganisms (GCM) 10K type strain sequencing project: providing services to taxonomists for standard genome sequencing and annotation.</title>
        <authorList>
            <consortium name="The Broad Institute Genomics Platform"/>
            <consortium name="The Broad Institute Genome Sequencing Center for Infectious Disease"/>
            <person name="Wu L."/>
            <person name="Ma J."/>
        </authorList>
    </citation>
    <scope>NUCLEOTIDE SEQUENCE [LARGE SCALE GENOMIC DNA]</scope>
    <source>
        <strain evidence="6">JCM 17440</strain>
    </source>
</reference>
<proteinExistence type="predicted"/>
<keyword evidence="3" id="KW-0804">Transcription</keyword>
<dbReference type="InterPro" id="IPR050679">
    <property type="entry name" value="Bact_HTH_transcr_reg"/>
</dbReference>
<gene>
    <name evidence="5" type="ORF">GCM10022254_56630</name>
</gene>
<dbReference type="InterPro" id="IPR000524">
    <property type="entry name" value="Tscrpt_reg_HTH_GntR"/>
</dbReference>
<comment type="caution">
    <text evidence="5">The sequence shown here is derived from an EMBL/GenBank/DDBJ whole genome shotgun (WGS) entry which is preliminary data.</text>
</comment>
<dbReference type="InterPro" id="IPR036390">
    <property type="entry name" value="WH_DNA-bd_sf"/>
</dbReference>
<keyword evidence="6" id="KW-1185">Reference proteome</keyword>
<dbReference type="Proteomes" id="UP001501710">
    <property type="component" value="Unassembled WGS sequence"/>
</dbReference>
<dbReference type="Pfam" id="PF00392">
    <property type="entry name" value="GntR"/>
    <property type="match status" value="1"/>
</dbReference>
<dbReference type="PANTHER" id="PTHR44846:SF1">
    <property type="entry name" value="MANNOSYL-D-GLYCERATE TRANSPORT_METABOLISM SYSTEM REPRESSOR MNGR-RELATED"/>
    <property type="match status" value="1"/>
</dbReference>
<evidence type="ECO:0000256" key="1">
    <source>
        <dbReference type="ARBA" id="ARBA00023015"/>
    </source>
</evidence>
<dbReference type="InterPro" id="IPR036388">
    <property type="entry name" value="WH-like_DNA-bd_sf"/>
</dbReference>